<keyword evidence="3" id="KW-1185">Reference proteome</keyword>
<evidence type="ECO:0000313" key="3">
    <source>
        <dbReference type="Proteomes" id="UP000265520"/>
    </source>
</evidence>
<feature type="non-terminal residue" evidence="2">
    <location>
        <position position="1"/>
    </location>
</feature>
<sequence length="45" mass="4510">SRAPPDSPTSGIRAVIRLGGGPGVDPGIGSTTEWGRECWVSSVSG</sequence>
<feature type="region of interest" description="Disordered" evidence="1">
    <location>
        <begin position="1"/>
        <end position="32"/>
    </location>
</feature>
<dbReference type="AlphaFoldDB" id="A0A392W6R5"/>
<protein>
    <submittedName>
        <fullName evidence="2">Uncharacterized protein</fullName>
    </submittedName>
</protein>
<dbReference type="EMBL" id="LXQA011361494">
    <property type="protein sequence ID" value="MCI94615.1"/>
    <property type="molecule type" value="Genomic_DNA"/>
</dbReference>
<comment type="caution">
    <text evidence="2">The sequence shown here is derived from an EMBL/GenBank/DDBJ whole genome shotgun (WGS) entry which is preliminary data.</text>
</comment>
<proteinExistence type="predicted"/>
<name>A0A392W6R5_9FABA</name>
<dbReference type="Proteomes" id="UP000265520">
    <property type="component" value="Unassembled WGS sequence"/>
</dbReference>
<evidence type="ECO:0000256" key="1">
    <source>
        <dbReference type="SAM" id="MobiDB-lite"/>
    </source>
</evidence>
<accession>A0A392W6R5</accession>
<evidence type="ECO:0000313" key="2">
    <source>
        <dbReference type="EMBL" id="MCI94615.1"/>
    </source>
</evidence>
<reference evidence="2 3" key="1">
    <citation type="journal article" date="2018" name="Front. Plant Sci.">
        <title>Red Clover (Trifolium pratense) and Zigzag Clover (T. medium) - A Picture of Genomic Similarities and Differences.</title>
        <authorList>
            <person name="Dluhosova J."/>
            <person name="Istvanek J."/>
            <person name="Nedelnik J."/>
            <person name="Repkova J."/>
        </authorList>
    </citation>
    <scope>NUCLEOTIDE SEQUENCE [LARGE SCALE GENOMIC DNA]</scope>
    <source>
        <strain evidence="3">cv. 10/8</strain>
        <tissue evidence="2">Leaf</tissue>
    </source>
</reference>
<organism evidence="2 3">
    <name type="scientific">Trifolium medium</name>
    <dbReference type="NCBI Taxonomy" id="97028"/>
    <lineage>
        <taxon>Eukaryota</taxon>
        <taxon>Viridiplantae</taxon>
        <taxon>Streptophyta</taxon>
        <taxon>Embryophyta</taxon>
        <taxon>Tracheophyta</taxon>
        <taxon>Spermatophyta</taxon>
        <taxon>Magnoliopsida</taxon>
        <taxon>eudicotyledons</taxon>
        <taxon>Gunneridae</taxon>
        <taxon>Pentapetalae</taxon>
        <taxon>rosids</taxon>
        <taxon>fabids</taxon>
        <taxon>Fabales</taxon>
        <taxon>Fabaceae</taxon>
        <taxon>Papilionoideae</taxon>
        <taxon>50 kb inversion clade</taxon>
        <taxon>NPAAA clade</taxon>
        <taxon>Hologalegina</taxon>
        <taxon>IRL clade</taxon>
        <taxon>Trifolieae</taxon>
        <taxon>Trifolium</taxon>
    </lineage>
</organism>